<evidence type="ECO:0000313" key="4">
    <source>
        <dbReference type="Proteomes" id="UP001234216"/>
    </source>
</evidence>
<comment type="caution">
    <text evidence="3">The sequence shown here is derived from an EMBL/GenBank/DDBJ whole genome shotgun (WGS) entry which is preliminary data.</text>
</comment>
<dbReference type="PANTHER" id="PTHR46580">
    <property type="entry name" value="SENSOR KINASE-RELATED"/>
    <property type="match status" value="1"/>
</dbReference>
<name>A0AAW8F583_9ACTN</name>
<evidence type="ECO:0000256" key="1">
    <source>
        <dbReference type="ARBA" id="ARBA00022729"/>
    </source>
</evidence>
<evidence type="ECO:0000313" key="3">
    <source>
        <dbReference type="EMBL" id="MDQ0904405.1"/>
    </source>
</evidence>
<sequence length="935" mass="98502">MGVNKVVRRRLFGRGGAALAVSVALAAGAPAAVPTGMAVAVGADQVAAAGEVVLPAADRRATRNPVFIGFGDTGVLSNPEGSSGWLWTDYATRKTRAVTEFAGTQQPNALAQSDTTYTLSTDAEGRRVVRFRAMGSAEDRGSVTVPTGLTYAGTAGAGVVVAYLGGSTNVRELHLLKQAAGGGTEDTKVTGWPADAKLLALSGKDDRSLLLRYRVPTEDPQVFLYQLVLVDVRDGTWTKLFTPYNTNSARLPVLNEGYVGWWYPGAGARLLRRDALDGPVITVPFQGTVGKTDFTVVGDDVVVATYGDETRAILTRPLTDAGEWRTLLPQMDGWIHASADGSAVVVGGPDKAHWGMHRISETPDGQIVADELMDLPPVPAPVDGLSLVGGTLAWTDQTAPPSYDVMFNTRIVSADAVPQVGPVRQAGGGVKPCIFVNSCVRLFGAGDGSVVYNDLDNSQLIHRRTPAGEVQTLTVDGFYGEVSAAEGRYALLSGGPNKKQFLVDWTQSKVISTRTAVAATLWDGQLWTTTSTAGHLSMSRLGSTAAAVDVNVGSACVPSELQVNGRFVYWACAAQKKAGVFDRSRGRSVAVPVGDALLADGFLVRHDNERGKLVRTDVRSGQAVTSDLADLPATKNLMPEGSTSDRRVRWTLDPDSGRLAFVDAGERIHLMPAGTLAAPVRRDHAGRDGIGDLLTLNSSGALTFQQGNGKGTFSGKVSGGGWATSVRAVPFGDLSGDRCNDVLVRLSSGALRAYRPGCGAALKSSTPYTSLGTSGWNQYDVLTAPGDVTKDGLPDLIARNSSTGAVYLYKGTSTGKLSARVKLYDNWKTYKKIVGAGDLNGDGIGDLLAQDTANNLYRYYGTDNGTFGARTKVFSNWGGSYNVIVGVGDITGDGKADLVSRDSAGNVWRNNGDAKGSFGARTRIATGWQGYKGLF</sequence>
<reference evidence="3" key="1">
    <citation type="submission" date="2023-07" db="EMBL/GenBank/DDBJ databases">
        <title>Comparative genomics of wheat-associated soil bacteria to identify genetic determinants of phenazine resistance.</title>
        <authorList>
            <person name="Mouncey N."/>
        </authorList>
    </citation>
    <scope>NUCLEOTIDE SEQUENCE</scope>
    <source>
        <strain evidence="3">V4I22</strain>
    </source>
</reference>
<dbReference type="EMBL" id="JAUSZV010000003">
    <property type="protein sequence ID" value="MDQ0904405.1"/>
    <property type="molecule type" value="Genomic_DNA"/>
</dbReference>
<evidence type="ECO:0000256" key="2">
    <source>
        <dbReference type="SAM" id="SignalP"/>
    </source>
</evidence>
<dbReference type="Proteomes" id="UP001234216">
    <property type="component" value="Unassembled WGS sequence"/>
</dbReference>
<dbReference type="InterPro" id="IPR028994">
    <property type="entry name" value="Integrin_alpha_N"/>
</dbReference>
<gene>
    <name evidence="3" type="ORF">QFZ22_000390</name>
</gene>
<accession>A0AAW8F583</accession>
<dbReference type="Pfam" id="PF13517">
    <property type="entry name" value="FG-GAP_3"/>
    <property type="match status" value="1"/>
</dbReference>
<dbReference type="SUPFAM" id="SSF69318">
    <property type="entry name" value="Integrin alpha N-terminal domain"/>
    <property type="match status" value="1"/>
</dbReference>
<dbReference type="PROSITE" id="PS51318">
    <property type="entry name" value="TAT"/>
    <property type="match status" value="1"/>
</dbReference>
<protein>
    <recommendedName>
        <fullName evidence="5">VCBS repeat-containing protein</fullName>
    </recommendedName>
</protein>
<dbReference type="PANTHER" id="PTHR46580:SF4">
    <property type="entry name" value="ATP_GTP-BINDING PROTEIN"/>
    <property type="match status" value="1"/>
</dbReference>
<organism evidence="3 4">
    <name type="scientific">Streptomyces canus</name>
    <dbReference type="NCBI Taxonomy" id="58343"/>
    <lineage>
        <taxon>Bacteria</taxon>
        <taxon>Bacillati</taxon>
        <taxon>Actinomycetota</taxon>
        <taxon>Actinomycetes</taxon>
        <taxon>Kitasatosporales</taxon>
        <taxon>Streptomycetaceae</taxon>
        <taxon>Streptomyces</taxon>
        <taxon>Streptomyces aurantiacus group</taxon>
    </lineage>
</organism>
<dbReference type="InterPro" id="IPR006311">
    <property type="entry name" value="TAT_signal"/>
</dbReference>
<proteinExistence type="predicted"/>
<dbReference type="InterPro" id="IPR013517">
    <property type="entry name" value="FG-GAP"/>
</dbReference>
<dbReference type="SUPFAM" id="SSF50969">
    <property type="entry name" value="YVTN repeat-like/Quinoprotein amine dehydrogenase"/>
    <property type="match status" value="1"/>
</dbReference>
<dbReference type="Gene3D" id="2.130.10.130">
    <property type="entry name" value="Integrin alpha, N-terminal"/>
    <property type="match status" value="1"/>
</dbReference>
<feature type="signal peptide" evidence="2">
    <location>
        <begin position="1"/>
        <end position="26"/>
    </location>
</feature>
<dbReference type="InterPro" id="IPR011044">
    <property type="entry name" value="Quino_amine_DH_bsu"/>
</dbReference>
<evidence type="ECO:0008006" key="5">
    <source>
        <dbReference type="Google" id="ProtNLM"/>
    </source>
</evidence>
<keyword evidence="1 2" id="KW-0732">Signal</keyword>
<dbReference type="AlphaFoldDB" id="A0AAW8F583"/>
<feature type="chain" id="PRO_5043431993" description="VCBS repeat-containing protein" evidence="2">
    <location>
        <begin position="27"/>
        <end position="935"/>
    </location>
</feature>